<keyword evidence="2" id="KW-1185">Reference proteome</keyword>
<evidence type="ECO:0000313" key="2">
    <source>
        <dbReference type="Proteomes" id="UP001261871"/>
    </source>
</evidence>
<evidence type="ECO:0000313" key="1">
    <source>
        <dbReference type="EMBL" id="MDR6845243.1"/>
    </source>
</evidence>
<protein>
    <submittedName>
        <fullName evidence="1">Repeat protein (TIGR03806 family)</fullName>
    </submittedName>
</protein>
<comment type="caution">
    <text evidence="1">The sequence shown here is derived from an EMBL/GenBank/DDBJ whole genome shotgun (WGS) entry which is preliminary data.</text>
</comment>
<reference evidence="1 2" key="1">
    <citation type="submission" date="2023-07" db="EMBL/GenBank/DDBJ databases">
        <title>Sorghum-associated microbial communities from plants grown in Nebraska, USA.</title>
        <authorList>
            <person name="Schachtman D."/>
        </authorList>
    </citation>
    <scope>NUCLEOTIDE SEQUENCE [LARGE SCALE GENOMIC DNA]</scope>
    <source>
        <strain evidence="1 2">BE124</strain>
    </source>
</reference>
<accession>A0ABU1S2J5</accession>
<proteinExistence type="predicted"/>
<dbReference type="NCBIfam" id="TIGR03806">
    <property type="entry name" value="chp_HNE_0200"/>
    <property type="match status" value="1"/>
</dbReference>
<dbReference type="InterPro" id="IPR022269">
    <property type="entry name" value="SO_2930-like_C"/>
</dbReference>
<organism evidence="1 2">
    <name type="scientific">Flavobacterium granuli</name>
    <dbReference type="NCBI Taxonomy" id="280093"/>
    <lineage>
        <taxon>Bacteria</taxon>
        <taxon>Pseudomonadati</taxon>
        <taxon>Bacteroidota</taxon>
        <taxon>Flavobacteriia</taxon>
        <taxon>Flavobacteriales</taxon>
        <taxon>Flavobacteriaceae</taxon>
        <taxon>Flavobacterium</taxon>
    </lineage>
</organism>
<gene>
    <name evidence="1" type="ORF">J2W95_001950</name>
</gene>
<sequence length="355" mass="39695">MKKVIKRVSVLFLVIGTLYCVQSCKNKNENSNSDYQSVADFAFKEKLSDYGFFIGKLKDLKSNEGILSYKLNSALFTDYALKDRFIVVPKGTKMKYTSSGVLDFPNGTILIKNFAYTNTDHQKIMIETRLLAKNPKDKKWYVMNYLWNKEQTDAVKHISGANIPITLLDEENNIVSTTYKVPNTNDCKRCHVNQAVLTPIGPKAMNLNNVVSGENQLGKWADSGYLQGLPEITKVPVLPNWEDEDTYDLNQRARAYLDINCAHCHTKGGDAFNTGLFLEYGQNEKSVVGIMKEPVSAGGGANGLNFDIVPGNASESILYNRMDSTVPGTAMPELGRSVKHKEGIKLIHDWIQSMK</sequence>
<dbReference type="Proteomes" id="UP001261871">
    <property type="component" value="Unassembled WGS sequence"/>
</dbReference>
<name>A0ABU1S2J5_9FLAO</name>
<dbReference type="RefSeq" id="WP_310006358.1">
    <property type="nucleotide sequence ID" value="NZ_JAVDTX010000004.1"/>
</dbReference>
<dbReference type="EMBL" id="JAVDTX010000004">
    <property type="protein sequence ID" value="MDR6845243.1"/>
    <property type="molecule type" value="Genomic_DNA"/>
</dbReference>